<dbReference type="AlphaFoldDB" id="A0A6A6G9N3"/>
<feature type="compositionally biased region" description="Basic and acidic residues" evidence="3">
    <location>
        <begin position="311"/>
        <end position="326"/>
    </location>
</feature>
<feature type="compositionally biased region" description="Low complexity" evidence="3">
    <location>
        <begin position="248"/>
        <end position="262"/>
    </location>
</feature>
<feature type="compositionally biased region" description="Polar residues" evidence="3">
    <location>
        <begin position="181"/>
        <end position="197"/>
    </location>
</feature>
<dbReference type="GO" id="GO:0005737">
    <property type="term" value="C:cytoplasm"/>
    <property type="evidence" value="ECO:0007669"/>
    <property type="project" value="TreeGrafter"/>
</dbReference>
<dbReference type="PANTHER" id="PTHR10188:SF8">
    <property type="entry name" value="THREONINE ASPARTASE 1"/>
    <property type="match status" value="1"/>
</dbReference>
<evidence type="ECO:0000256" key="2">
    <source>
        <dbReference type="PIRSR" id="PIRSR600246-3"/>
    </source>
</evidence>
<sequence length="605" mass="64337">MPMLHSTKRSRKSAVPCIFVHAGAGYHSEQNEHIHLSACNDAAAAAMAILKNGGVAVDAVEMAIRVLEDREITNAGYGSNLALDGIVECDAVMVDHLGRSGACGAVPQIKNPISLARVILDRSQEQLSLRRVPPNMLVSQGAVEYADNSGIPVVPHDVLISPSAKERWARWKIDLSKSDNKSSTATRSPTPLLNTNAYPTATAADEQLRRNHTAAMQASVWNEAQPVSPPPLDDVARSSTSESRRNSRTSPSSDGRSSFSTSVEDQECNDMDKSLRRDHPSALTAFRGHEHLAADMSASQHLEAPTSPDAHSSRQDSDSDDTRMGYDDDDSSSGEEYEESSEDEQDRIEDPQGVRLHPSRSCTDGSSDSESTTTSLQLPSLTPSPPPGVTSPASAHPSMLNTPLPARIPPSDFRDDNITDTVGAIAIDQWGNIACGASSGGIGMKHRGRIGPAAIVGVGAAVIPLDSEDGDKTSVATVTSGTGEHMATTMAATMFAERVYSGVKKVRGGKLIPCDDDDEIIRSVVEKEFMGHPSVKASKSNGAIGVLCVKKTKDGVGLQFAHNTDSFAISSQSANEARPVCTMSRLKGNGKIANGGRFIRTKKRL</sequence>
<feature type="region of interest" description="Disordered" evidence="3">
    <location>
        <begin position="177"/>
        <end position="197"/>
    </location>
</feature>
<accession>A0A6A6G9N3</accession>
<dbReference type="OrthoDB" id="77601at2759"/>
<feature type="compositionally biased region" description="Low complexity" evidence="3">
    <location>
        <begin position="359"/>
        <end position="381"/>
    </location>
</feature>
<name>A0A6A6G9N3_9PEZI</name>
<dbReference type="EMBL" id="ML992508">
    <property type="protein sequence ID" value="KAF2222253.1"/>
    <property type="molecule type" value="Genomic_DNA"/>
</dbReference>
<dbReference type="Pfam" id="PF01112">
    <property type="entry name" value="Asparaginase_2"/>
    <property type="match status" value="2"/>
</dbReference>
<feature type="site" description="Cleavage; by autolysis" evidence="2">
    <location>
        <begin position="420"/>
        <end position="421"/>
    </location>
</feature>
<feature type="region of interest" description="Disordered" evidence="3">
    <location>
        <begin position="298"/>
        <end position="405"/>
    </location>
</feature>
<dbReference type="Proteomes" id="UP000799538">
    <property type="component" value="Unassembled WGS sequence"/>
</dbReference>
<feature type="compositionally biased region" description="Acidic residues" evidence="3">
    <location>
        <begin position="327"/>
        <end position="347"/>
    </location>
</feature>
<organism evidence="4 5">
    <name type="scientific">Elsinoe ampelina</name>
    <dbReference type="NCBI Taxonomy" id="302913"/>
    <lineage>
        <taxon>Eukaryota</taxon>
        <taxon>Fungi</taxon>
        <taxon>Dikarya</taxon>
        <taxon>Ascomycota</taxon>
        <taxon>Pezizomycotina</taxon>
        <taxon>Dothideomycetes</taxon>
        <taxon>Dothideomycetidae</taxon>
        <taxon>Myriangiales</taxon>
        <taxon>Elsinoaceae</taxon>
        <taxon>Elsinoe</taxon>
    </lineage>
</organism>
<evidence type="ECO:0000256" key="1">
    <source>
        <dbReference type="PIRSR" id="PIRSR600246-1"/>
    </source>
</evidence>
<evidence type="ECO:0000313" key="4">
    <source>
        <dbReference type="EMBL" id="KAF2222253.1"/>
    </source>
</evidence>
<gene>
    <name evidence="4" type="ORF">BDZ85DRAFT_125670</name>
</gene>
<dbReference type="FunFam" id="3.60.20.30:FF:000007">
    <property type="entry name" value="Similar to threonine aspartase"/>
    <property type="match status" value="1"/>
</dbReference>
<proteinExistence type="predicted"/>
<evidence type="ECO:0000313" key="5">
    <source>
        <dbReference type="Proteomes" id="UP000799538"/>
    </source>
</evidence>
<reference evidence="5" key="1">
    <citation type="journal article" date="2020" name="Stud. Mycol.">
        <title>101 Dothideomycetes genomes: A test case for predicting lifestyles and emergence of pathogens.</title>
        <authorList>
            <person name="Haridas S."/>
            <person name="Albert R."/>
            <person name="Binder M."/>
            <person name="Bloem J."/>
            <person name="LaButti K."/>
            <person name="Salamov A."/>
            <person name="Andreopoulos B."/>
            <person name="Baker S."/>
            <person name="Barry K."/>
            <person name="Bills G."/>
            <person name="Bluhm B."/>
            <person name="Cannon C."/>
            <person name="Castanera R."/>
            <person name="Culley D."/>
            <person name="Daum C."/>
            <person name="Ezra D."/>
            <person name="Gonzalez J."/>
            <person name="Henrissat B."/>
            <person name="Kuo A."/>
            <person name="Liang C."/>
            <person name="Lipzen A."/>
            <person name="Lutzoni F."/>
            <person name="Magnuson J."/>
            <person name="Mondo S."/>
            <person name="Nolan M."/>
            <person name="Ohm R."/>
            <person name="Pangilinan J."/>
            <person name="Park H.-J."/>
            <person name="Ramirez L."/>
            <person name="Alfaro M."/>
            <person name="Sun H."/>
            <person name="Tritt A."/>
            <person name="Yoshinaga Y."/>
            <person name="Zwiers L.-H."/>
            <person name="Turgeon B."/>
            <person name="Goodwin S."/>
            <person name="Spatafora J."/>
            <person name="Crous P."/>
            <person name="Grigoriev I."/>
        </authorList>
    </citation>
    <scope>NUCLEOTIDE SEQUENCE [LARGE SCALE GENOMIC DNA]</scope>
    <source>
        <strain evidence="5">CECT 20119</strain>
    </source>
</reference>
<dbReference type="PANTHER" id="PTHR10188">
    <property type="entry name" value="L-ASPARAGINASE"/>
    <property type="match status" value="1"/>
</dbReference>
<dbReference type="InterPro" id="IPR000246">
    <property type="entry name" value="Peptidase_T2"/>
</dbReference>
<dbReference type="Gene3D" id="3.60.20.30">
    <property type="entry name" value="(Glycosyl)asparaginase"/>
    <property type="match status" value="1"/>
</dbReference>
<dbReference type="GO" id="GO:0051604">
    <property type="term" value="P:protein maturation"/>
    <property type="evidence" value="ECO:0007669"/>
    <property type="project" value="TreeGrafter"/>
</dbReference>
<dbReference type="GO" id="GO:0004298">
    <property type="term" value="F:threonine-type endopeptidase activity"/>
    <property type="evidence" value="ECO:0007669"/>
    <property type="project" value="InterPro"/>
</dbReference>
<dbReference type="CDD" id="cd04514">
    <property type="entry name" value="Taspase1_like"/>
    <property type="match status" value="2"/>
</dbReference>
<dbReference type="SUPFAM" id="SSF56235">
    <property type="entry name" value="N-terminal nucleophile aminohydrolases (Ntn hydrolases)"/>
    <property type="match status" value="1"/>
</dbReference>
<dbReference type="InterPro" id="IPR029055">
    <property type="entry name" value="Ntn_hydrolases_N"/>
</dbReference>
<protein>
    <submittedName>
        <fullName evidence="4">Nucleophile aminohydrolase</fullName>
    </submittedName>
</protein>
<evidence type="ECO:0000256" key="3">
    <source>
        <dbReference type="SAM" id="MobiDB-lite"/>
    </source>
</evidence>
<feature type="region of interest" description="Disordered" evidence="3">
    <location>
        <begin position="221"/>
        <end position="277"/>
    </location>
</feature>
<keyword evidence="5" id="KW-1185">Reference proteome</keyword>
<keyword evidence="4" id="KW-0378">Hydrolase</keyword>
<feature type="active site" description="Nucleophile" evidence="1">
    <location>
        <position position="421"/>
    </location>
</feature>
<dbReference type="InterPro" id="IPR037464">
    <property type="entry name" value="Taspase1"/>
</dbReference>